<name>A0A1G1T0A9_9BACT</name>
<accession>A0A1G1T0A9</accession>
<proteinExistence type="predicted"/>
<dbReference type="PANTHER" id="PTHR36966">
    <property type="entry name" value="REP-ASSOCIATED TYROSINE TRANSPOSASE"/>
    <property type="match status" value="1"/>
</dbReference>
<dbReference type="PANTHER" id="PTHR36966:SF1">
    <property type="entry name" value="REP-ASSOCIATED TYROSINE TRANSPOSASE"/>
    <property type="match status" value="1"/>
</dbReference>
<dbReference type="InterPro" id="IPR052715">
    <property type="entry name" value="RAYT_transposase"/>
</dbReference>
<reference evidence="2 3" key="1">
    <citation type="submission" date="2016-08" db="EMBL/GenBank/DDBJ databases">
        <title>Hymenobacter coccineus sp. nov., Hymenobacter lapidarius sp. nov. and Hymenobacter glacialis sp. nov., isolated from Antarctic soil.</title>
        <authorList>
            <person name="Sedlacek I."/>
            <person name="Kralova S."/>
            <person name="Kyrova K."/>
            <person name="Maslanova I."/>
            <person name="Stankova E."/>
            <person name="Vrbovska V."/>
            <person name="Nemec M."/>
            <person name="Bartak M."/>
            <person name="Svec P."/>
            <person name="Busse H.-J."/>
            <person name="Pantucek R."/>
        </authorList>
    </citation>
    <scope>NUCLEOTIDE SEQUENCE [LARGE SCALE GENOMIC DNA]</scope>
    <source>
        <strain evidence="2 3">CCM 8643</strain>
    </source>
</reference>
<dbReference type="Proteomes" id="UP000176294">
    <property type="component" value="Unassembled WGS sequence"/>
</dbReference>
<dbReference type="AlphaFoldDB" id="A0A1G1T0A9"/>
<dbReference type="STRING" id="1908237.BEN47_02785"/>
<protein>
    <submittedName>
        <fullName evidence="2">Transposase</fullName>
    </submittedName>
</protein>
<dbReference type="InterPro" id="IPR036515">
    <property type="entry name" value="Transposase_17_sf"/>
</dbReference>
<organism evidence="2 3">
    <name type="scientific">Hymenobacter lapidarius</name>
    <dbReference type="NCBI Taxonomy" id="1908237"/>
    <lineage>
        <taxon>Bacteria</taxon>
        <taxon>Pseudomonadati</taxon>
        <taxon>Bacteroidota</taxon>
        <taxon>Cytophagia</taxon>
        <taxon>Cytophagales</taxon>
        <taxon>Hymenobacteraceae</taxon>
        <taxon>Hymenobacter</taxon>
    </lineage>
</organism>
<evidence type="ECO:0000313" key="2">
    <source>
        <dbReference type="EMBL" id="OGX84308.1"/>
    </source>
</evidence>
<comment type="caution">
    <text evidence="2">The sequence shown here is derived from an EMBL/GenBank/DDBJ whole genome shotgun (WGS) entry which is preliminary data.</text>
</comment>
<keyword evidence="3" id="KW-1185">Reference proteome</keyword>
<dbReference type="SUPFAM" id="SSF143422">
    <property type="entry name" value="Transposase IS200-like"/>
    <property type="match status" value="1"/>
</dbReference>
<evidence type="ECO:0000259" key="1">
    <source>
        <dbReference type="SMART" id="SM01321"/>
    </source>
</evidence>
<dbReference type="InterPro" id="IPR002686">
    <property type="entry name" value="Transposase_17"/>
</dbReference>
<dbReference type="Gene3D" id="3.30.70.1290">
    <property type="entry name" value="Transposase IS200-like"/>
    <property type="match status" value="1"/>
</dbReference>
<dbReference type="OrthoDB" id="9788881at2"/>
<dbReference type="GO" id="GO:0004803">
    <property type="term" value="F:transposase activity"/>
    <property type="evidence" value="ECO:0007669"/>
    <property type="project" value="InterPro"/>
</dbReference>
<dbReference type="SMART" id="SM01321">
    <property type="entry name" value="Y1_Tnp"/>
    <property type="match status" value="1"/>
</dbReference>
<dbReference type="GO" id="GO:0006313">
    <property type="term" value="P:DNA transposition"/>
    <property type="evidence" value="ECO:0007669"/>
    <property type="project" value="InterPro"/>
</dbReference>
<dbReference type="GO" id="GO:0043565">
    <property type="term" value="F:sequence-specific DNA binding"/>
    <property type="evidence" value="ECO:0007669"/>
    <property type="project" value="TreeGrafter"/>
</dbReference>
<dbReference type="RefSeq" id="WP_070728860.1">
    <property type="nucleotide sequence ID" value="NZ_MDZB01000120.1"/>
</dbReference>
<dbReference type="NCBIfam" id="NF047646">
    <property type="entry name" value="REP_Tyr_transpos"/>
    <property type="match status" value="1"/>
</dbReference>
<sequence length="181" mass="21247">MGLKNRIFPGHTYFLTMTVVDWVDVFTRPAYRHIIIDALRYCQQHKSLELYAWCLMSNHLHLIAATPPEKNLSDILRDFKRFTSKAITTAIERDPESRRQWPLHRFAYNARINPKSEIYKFWQDGNEAKELITLDFTLQQLHYLHQNPVRAELVAEPEHYLYSSASNYAEQGGLLDVLLLG</sequence>
<gene>
    <name evidence="2" type="ORF">BEN47_02785</name>
</gene>
<dbReference type="EMBL" id="MDZB01000120">
    <property type="protein sequence ID" value="OGX84308.1"/>
    <property type="molecule type" value="Genomic_DNA"/>
</dbReference>
<evidence type="ECO:0000313" key="3">
    <source>
        <dbReference type="Proteomes" id="UP000176294"/>
    </source>
</evidence>
<feature type="domain" description="Transposase IS200-like" evidence="1">
    <location>
        <begin position="8"/>
        <end position="140"/>
    </location>
</feature>
<dbReference type="Pfam" id="PF01797">
    <property type="entry name" value="Y1_Tnp"/>
    <property type="match status" value="1"/>
</dbReference>